<keyword evidence="1" id="KW-0472">Membrane</keyword>
<evidence type="ECO:0000313" key="3">
    <source>
        <dbReference type="Proteomes" id="UP000325780"/>
    </source>
</evidence>
<sequence length="70" mass="8208">MGMTYFYLVYIYIFSSLISNDLGFGEYLSIHFFDSFHFFSSDSSSFPLQSVPLFYFYRVGLVCSVFAFEL</sequence>
<evidence type="ECO:0000256" key="1">
    <source>
        <dbReference type="SAM" id="Phobius"/>
    </source>
</evidence>
<protein>
    <submittedName>
        <fullName evidence="2">Uncharacterized protein</fullName>
    </submittedName>
</protein>
<keyword evidence="1" id="KW-1133">Transmembrane helix</keyword>
<gene>
    <name evidence="2" type="ORF">BDV25DRAFT_12029</name>
</gene>
<feature type="transmembrane region" description="Helical" evidence="1">
    <location>
        <begin position="7"/>
        <end position="30"/>
    </location>
</feature>
<dbReference type="Proteomes" id="UP000325780">
    <property type="component" value="Unassembled WGS sequence"/>
</dbReference>
<feature type="transmembrane region" description="Helical" evidence="1">
    <location>
        <begin position="50"/>
        <end position="68"/>
    </location>
</feature>
<keyword evidence="1" id="KW-0812">Transmembrane</keyword>
<proteinExistence type="predicted"/>
<dbReference type="AlphaFoldDB" id="A0A5N6TR01"/>
<organism evidence="2 3">
    <name type="scientific">Aspergillus avenaceus</name>
    <dbReference type="NCBI Taxonomy" id="36643"/>
    <lineage>
        <taxon>Eukaryota</taxon>
        <taxon>Fungi</taxon>
        <taxon>Dikarya</taxon>
        <taxon>Ascomycota</taxon>
        <taxon>Pezizomycotina</taxon>
        <taxon>Eurotiomycetes</taxon>
        <taxon>Eurotiomycetidae</taxon>
        <taxon>Eurotiales</taxon>
        <taxon>Aspergillaceae</taxon>
        <taxon>Aspergillus</taxon>
        <taxon>Aspergillus subgen. Circumdati</taxon>
    </lineage>
</organism>
<evidence type="ECO:0000313" key="2">
    <source>
        <dbReference type="EMBL" id="KAE8148765.1"/>
    </source>
</evidence>
<keyword evidence="3" id="KW-1185">Reference proteome</keyword>
<reference evidence="2 3" key="1">
    <citation type="submission" date="2019-04" db="EMBL/GenBank/DDBJ databases">
        <title>Friends and foes A comparative genomics study of 23 Aspergillus species from section Flavi.</title>
        <authorList>
            <consortium name="DOE Joint Genome Institute"/>
            <person name="Kjaerbolling I."/>
            <person name="Vesth T."/>
            <person name="Frisvad J.C."/>
            <person name="Nybo J.L."/>
            <person name="Theobald S."/>
            <person name="Kildgaard S."/>
            <person name="Isbrandt T."/>
            <person name="Kuo A."/>
            <person name="Sato A."/>
            <person name="Lyhne E.K."/>
            <person name="Kogle M.E."/>
            <person name="Wiebenga A."/>
            <person name="Kun R.S."/>
            <person name="Lubbers R.J."/>
            <person name="Makela M.R."/>
            <person name="Barry K."/>
            <person name="Chovatia M."/>
            <person name="Clum A."/>
            <person name="Daum C."/>
            <person name="Haridas S."/>
            <person name="He G."/>
            <person name="LaButti K."/>
            <person name="Lipzen A."/>
            <person name="Mondo S."/>
            <person name="Riley R."/>
            <person name="Salamov A."/>
            <person name="Simmons B.A."/>
            <person name="Magnuson J.K."/>
            <person name="Henrissat B."/>
            <person name="Mortensen U.H."/>
            <person name="Larsen T.O."/>
            <person name="Devries R.P."/>
            <person name="Grigoriev I.V."/>
            <person name="Machida M."/>
            <person name="Baker S.E."/>
            <person name="Andersen M.R."/>
        </authorList>
    </citation>
    <scope>NUCLEOTIDE SEQUENCE [LARGE SCALE GENOMIC DNA]</scope>
    <source>
        <strain evidence="2 3">IBT 18842</strain>
    </source>
</reference>
<dbReference type="EMBL" id="ML742147">
    <property type="protein sequence ID" value="KAE8148765.1"/>
    <property type="molecule type" value="Genomic_DNA"/>
</dbReference>
<name>A0A5N6TR01_ASPAV</name>
<accession>A0A5N6TR01</accession>